<dbReference type="EMBL" id="GBXM01082112">
    <property type="protein sequence ID" value="JAH26465.1"/>
    <property type="molecule type" value="Transcribed_RNA"/>
</dbReference>
<reference evidence="1" key="2">
    <citation type="journal article" date="2015" name="Fish Shellfish Immunol.">
        <title>Early steps in the European eel (Anguilla anguilla)-Vibrio vulnificus interaction in the gills: Role of the RtxA13 toxin.</title>
        <authorList>
            <person name="Callol A."/>
            <person name="Pajuelo D."/>
            <person name="Ebbesson L."/>
            <person name="Teles M."/>
            <person name="MacKenzie S."/>
            <person name="Amaro C."/>
        </authorList>
    </citation>
    <scope>NUCLEOTIDE SEQUENCE</scope>
</reference>
<proteinExistence type="predicted"/>
<evidence type="ECO:0000313" key="1">
    <source>
        <dbReference type="EMBL" id="JAH26465.1"/>
    </source>
</evidence>
<organism evidence="1">
    <name type="scientific">Anguilla anguilla</name>
    <name type="common">European freshwater eel</name>
    <name type="synonym">Muraena anguilla</name>
    <dbReference type="NCBI Taxonomy" id="7936"/>
    <lineage>
        <taxon>Eukaryota</taxon>
        <taxon>Metazoa</taxon>
        <taxon>Chordata</taxon>
        <taxon>Craniata</taxon>
        <taxon>Vertebrata</taxon>
        <taxon>Euteleostomi</taxon>
        <taxon>Actinopterygii</taxon>
        <taxon>Neopterygii</taxon>
        <taxon>Teleostei</taxon>
        <taxon>Anguilliformes</taxon>
        <taxon>Anguillidae</taxon>
        <taxon>Anguilla</taxon>
    </lineage>
</organism>
<name>A0A0E9RDA9_ANGAN</name>
<reference evidence="1" key="1">
    <citation type="submission" date="2014-11" db="EMBL/GenBank/DDBJ databases">
        <authorList>
            <person name="Amaro Gonzalez C."/>
        </authorList>
    </citation>
    <scope>NUCLEOTIDE SEQUENCE</scope>
</reference>
<sequence>MYVDLLMRRQC</sequence>
<accession>A0A0E9RDA9</accession>
<protein>
    <submittedName>
        <fullName evidence="1">Uncharacterized protein</fullName>
    </submittedName>
</protein>